<dbReference type="PANTHER" id="PTHR30177:SF32">
    <property type="entry name" value="GLYCINE BETAINE UPTAKE SYSTEM PERMEASE PROTEIN YEHW"/>
    <property type="match status" value="1"/>
</dbReference>
<evidence type="ECO:0000259" key="7">
    <source>
        <dbReference type="PROSITE" id="PS50928"/>
    </source>
</evidence>
<dbReference type="Gene3D" id="1.10.3720.10">
    <property type="entry name" value="MetI-like"/>
    <property type="match status" value="1"/>
</dbReference>
<comment type="similarity">
    <text evidence="6">Belongs to the binding-protein-dependent transport system permease family.</text>
</comment>
<keyword evidence="9" id="KW-1185">Reference proteome</keyword>
<dbReference type="InterPro" id="IPR051204">
    <property type="entry name" value="ABC_transp_perm/SBD"/>
</dbReference>
<evidence type="ECO:0000256" key="3">
    <source>
        <dbReference type="ARBA" id="ARBA00022692"/>
    </source>
</evidence>
<dbReference type="Pfam" id="PF00528">
    <property type="entry name" value="BPD_transp_1"/>
    <property type="match status" value="1"/>
</dbReference>
<proteinExistence type="inferred from homology"/>
<dbReference type="EMBL" id="JBHRTE010000039">
    <property type="protein sequence ID" value="MFC3168342.1"/>
    <property type="molecule type" value="Genomic_DNA"/>
</dbReference>
<dbReference type="Proteomes" id="UP001595557">
    <property type="component" value="Unassembled WGS sequence"/>
</dbReference>
<sequence>MIGRALLALSALALLAFLVAPGPFAPLFQPFTRNNAPAIYTQTSLLSLTLSHLAIVAVAVAASTIVGLVLAVLVTRKAGREFLPLARTVTAVGQTFPPVAVLALSVPVMGFGTGPTLVALFLYGLLPVFENALAGLTGQPPQVAEAARGMGLTPRQRLWQIDLPLALPLLLAGMRLTAVISLGTATIGSTVAARTLGEVIIAGLLSSNTAFVLQGGLVVGILAVLIHHGFGALERRAGRRMGLA</sequence>
<dbReference type="PROSITE" id="PS50928">
    <property type="entry name" value="ABC_TM1"/>
    <property type="match status" value="1"/>
</dbReference>
<dbReference type="InterPro" id="IPR035906">
    <property type="entry name" value="MetI-like_sf"/>
</dbReference>
<dbReference type="InterPro" id="IPR000515">
    <property type="entry name" value="MetI-like"/>
</dbReference>
<dbReference type="SUPFAM" id="SSF161098">
    <property type="entry name" value="MetI-like"/>
    <property type="match status" value="1"/>
</dbReference>
<protein>
    <submittedName>
        <fullName evidence="8">ABC transporter permease</fullName>
    </submittedName>
</protein>
<reference evidence="9" key="1">
    <citation type="journal article" date="2019" name="Int. J. Syst. Evol. Microbiol.">
        <title>The Global Catalogue of Microorganisms (GCM) 10K type strain sequencing project: providing services to taxonomists for standard genome sequencing and annotation.</title>
        <authorList>
            <consortium name="The Broad Institute Genomics Platform"/>
            <consortium name="The Broad Institute Genome Sequencing Center for Infectious Disease"/>
            <person name="Wu L."/>
            <person name="Ma J."/>
        </authorList>
    </citation>
    <scope>NUCLEOTIDE SEQUENCE [LARGE SCALE GENOMIC DNA]</scope>
    <source>
        <strain evidence="9">KCTC 52239</strain>
    </source>
</reference>
<dbReference type="PANTHER" id="PTHR30177">
    <property type="entry name" value="GLYCINE BETAINE/L-PROLINE TRANSPORT SYSTEM PERMEASE PROTEIN PROW"/>
    <property type="match status" value="1"/>
</dbReference>
<evidence type="ECO:0000313" key="9">
    <source>
        <dbReference type="Proteomes" id="UP001595557"/>
    </source>
</evidence>
<evidence type="ECO:0000256" key="2">
    <source>
        <dbReference type="ARBA" id="ARBA00022448"/>
    </source>
</evidence>
<dbReference type="RefSeq" id="WP_207469992.1">
    <property type="nucleotide sequence ID" value="NZ_JAFNAW010000036.1"/>
</dbReference>
<accession>A0ABV7ICM1</accession>
<evidence type="ECO:0000256" key="1">
    <source>
        <dbReference type="ARBA" id="ARBA00004651"/>
    </source>
</evidence>
<feature type="transmembrane region" description="Helical" evidence="6">
    <location>
        <begin position="211"/>
        <end position="233"/>
    </location>
</feature>
<keyword evidence="5 6" id="KW-0472">Membrane</keyword>
<keyword evidence="4 6" id="KW-1133">Transmembrane helix</keyword>
<comment type="subcellular location">
    <subcellularLocation>
        <location evidence="1 6">Cell membrane</location>
        <topology evidence="1 6">Multi-pass membrane protein</topology>
    </subcellularLocation>
</comment>
<feature type="transmembrane region" description="Helical" evidence="6">
    <location>
        <begin position="45"/>
        <end position="74"/>
    </location>
</feature>
<keyword evidence="2 6" id="KW-0813">Transport</keyword>
<keyword evidence="3 6" id="KW-0812">Transmembrane</keyword>
<evidence type="ECO:0000256" key="5">
    <source>
        <dbReference type="ARBA" id="ARBA00023136"/>
    </source>
</evidence>
<evidence type="ECO:0000256" key="4">
    <source>
        <dbReference type="ARBA" id="ARBA00022989"/>
    </source>
</evidence>
<organism evidence="8 9">
    <name type="scientific">Paracoccus fontiphilus</name>
    <dbReference type="NCBI Taxonomy" id="1815556"/>
    <lineage>
        <taxon>Bacteria</taxon>
        <taxon>Pseudomonadati</taxon>
        <taxon>Pseudomonadota</taxon>
        <taxon>Alphaproteobacteria</taxon>
        <taxon>Rhodobacterales</taxon>
        <taxon>Paracoccaceae</taxon>
        <taxon>Paracoccus</taxon>
    </lineage>
</organism>
<gene>
    <name evidence="8" type="ORF">ACFOD7_09795</name>
</gene>
<evidence type="ECO:0000256" key="6">
    <source>
        <dbReference type="RuleBase" id="RU363032"/>
    </source>
</evidence>
<comment type="caution">
    <text evidence="8">The sequence shown here is derived from an EMBL/GenBank/DDBJ whole genome shotgun (WGS) entry which is preliminary data.</text>
</comment>
<evidence type="ECO:0000313" key="8">
    <source>
        <dbReference type="EMBL" id="MFC3168342.1"/>
    </source>
</evidence>
<dbReference type="CDD" id="cd06261">
    <property type="entry name" value="TM_PBP2"/>
    <property type="match status" value="1"/>
</dbReference>
<feature type="domain" description="ABC transmembrane type-1" evidence="7">
    <location>
        <begin position="49"/>
        <end position="230"/>
    </location>
</feature>
<name>A0ABV7ICM1_9RHOB</name>